<evidence type="ECO:0000256" key="1">
    <source>
        <dbReference type="SAM" id="SignalP"/>
    </source>
</evidence>
<feature type="signal peptide" evidence="1">
    <location>
        <begin position="1"/>
        <end position="23"/>
    </location>
</feature>
<accession>A0A8J3F9A4</accession>
<dbReference type="AlphaFoldDB" id="A0A8J3F9A4"/>
<proteinExistence type="predicted"/>
<organism evidence="2 3">
    <name type="scientific">Pilimelia anulata</name>
    <dbReference type="NCBI Taxonomy" id="53371"/>
    <lineage>
        <taxon>Bacteria</taxon>
        <taxon>Bacillati</taxon>
        <taxon>Actinomycetota</taxon>
        <taxon>Actinomycetes</taxon>
        <taxon>Micromonosporales</taxon>
        <taxon>Micromonosporaceae</taxon>
        <taxon>Pilimelia</taxon>
    </lineage>
</organism>
<sequence>MNTLRAAAGLALAAGAVGLTALAAPATAAPAANPAGLRPAVLDLPDAGARSAAPVCNKGLVVQHTRSDRFLQVHPELSNVAQNLVRADKQVTTAADAAGVSRFELCLTKDLGNNSYEAYLRSATVRKFVAVEKTLPAAYSGAVIANAGSLSAETTLTVQTHTDPLSGTVAYTFKSPVNGKYLSVERNYTGDYAKVVRAARDAALAGEQFALFDTEPGR</sequence>
<name>A0A8J3F9A4_9ACTN</name>
<reference evidence="2" key="2">
    <citation type="submission" date="2020-09" db="EMBL/GenBank/DDBJ databases">
        <authorList>
            <person name="Sun Q."/>
            <person name="Ohkuma M."/>
        </authorList>
    </citation>
    <scope>NUCLEOTIDE SEQUENCE</scope>
    <source>
        <strain evidence="2">JCM 3090</strain>
    </source>
</reference>
<keyword evidence="3" id="KW-1185">Reference proteome</keyword>
<gene>
    <name evidence="2" type="ORF">GCM10010123_22140</name>
</gene>
<evidence type="ECO:0000313" key="3">
    <source>
        <dbReference type="Proteomes" id="UP000649739"/>
    </source>
</evidence>
<evidence type="ECO:0000313" key="2">
    <source>
        <dbReference type="EMBL" id="GGJ91899.1"/>
    </source>
</evidence>
<dbReference type="EMBL" id="BMQB01000004">
    <property type="protein sequence ID" value="GGJ91899.1"/>
    <property type="molecule type" value="Genomic_DNA"/>
</dbReference>
<protein>
    <submittedName>
        <fullName evidence="2">Uncharacterized protein</fullName>
    </submittedName>
</protein>
<comment type="caution">
    <text evidence="2">The sequence shown here is derived from an EMBL/GenBank/DDBJ whole genome shotgun (WGS) entry which is preliminary data.</text>
</comment>
<keyword evidence="1" id="KW-0732">Signal</keyword>
<reference evidence="2" key="1">
    <citation type="journal article" date="2014" name="Int. J. Syst. Evol. Microbiol.">
        <title>Complete genome sequence of Corynebacterium casei LMG S-19264T (=DSM 44701T), isolated from a smear-ripened cheese.</title>
        <authorList>
            <consortium name="US DOE Joint Genome Institute (JGI-PGF)"/>
            <person name="Walter F."/>
            <person name="Albersmeier A."/>
            <person name="Kalinowski J."/>
            <person name="Ruckert C."/>
        </authorList>
    </citation>
    <scope>NUCLEOTIDE SEQUENCE</scope>
    <source>
        <strain evidence="2">JCM 3090</strain>
    </source>
</reference>
<dbReference type="Proteomes" id="UP000649739">
    <property type="component" value="Unassembled WGS sequence"/>
</dbReference>
<dbReference type="RefSeq" id="WP_189170004.1">
    <property type="nucleotide sequence ID" value="NZ_BMQB01000004.1"/>
</dbReference>
<dbReference type="CDD" id="cd00257">
    <property type="entry name" value="beta-trefoil_FSCN-like"/>
    <property type="match status" value="1"/>
</dbReference>
<feature type="chain" id="PRO_5035181345" evidence="1">
    <location>
        <begin position="24"/>
        <end position="218"/>
    </location>
</feature>